<dbReference type="EMBL" id="JBHRSS010000001">
    <property type="protein sequence ID" value="MFC3102822.1"/>
    <property type="molecule type" value="Genomic_DNA"/>
</dbReference>
<sequence length="163" mass="18281">MNDDSESHDVPSAEEQIRAERLAIRKRAMDMLARREHAPAELAAKLRKREHADADIEPVLDDLINEGLLSAERYAHAVVRSKSERGIGPLRIRRDLAAAGVSDSLIEIALDEAEVDWFALAEAVRHKRFGALSPGDFPTRAKQMRFLQGRGFEPDQLRAAFDD</sequence>
<keyword evidence="4 5" id="KW-0963">Cytoplasm</keyword>
<name>A0ABV7EMD2_9GAMM</name>
<feature type="domain" description="RecX third three-helical" evidence="7">
    <location>
        <begin position="114"/>
        <end position="160"/>
    </location>
</feature>
<dbReference type="Proteomes" id="UP001595462">
    <property type="component" value="Unassembled WGS sequence"/>
</dbReference>
<gene>
    <name evidence="5" type="primary">recX</name>
    <name evidence="9" type="ORF">ACFOSU_02830</name>
</gene>
<evidence type="ECO:0000256" key="4">
    <source>
        <dbReference type="ARBA" id="ARBA00022490"/>
    </source>
</evidence>
<evidence type="ECO:0000259" key="7">
    <source>
        <dbReference type="Pfam" id="PF21981"/>
    </source>
</evidence>
<evidence type="ECO:0000256" key="2">
    <source>
        <dbReference type="ARBA" id="ARBA00009695"/>
    </source>
</evidence>
<comment type="caution">
    <text evidence="9">The sequence shown here is derived from an EMBL/GenBank/DDBJ whole genome shotgun (WGS) entry which is preliminary data.</text>
</comment>
<dbReference type="PANTHER" id="PTHR33602">
    <property type="entry name" value="REGULATORY PROTEIN RECX FAMILY PROTEIN"/>
    <property type="match status" value="1"/>
</dbReference>
<evidence type="ECO:0000259" key="6">
    <source>
        <dbReference type="Pfam" id="PF02631"/>
    </source>
</evidence>
<dbReference type="HAMAP" id="MF_01114">
    <property type="entry name" value="RecX"/>
    <property type="match status" value="1"/>
</dbReference>
<comment type="function">
    <text evidence="5">Modulates RecA activity.</text>
</comment>
<evidence type="ECO:0000259" key="8">
    <source>
        <dbReference type="Pfam" id="PF21982"/>
    </source>
</evidence>
<comment type="subcellular location">
    <subcellularLocation>
        <location evidence="1 5">Cytoplasm</location>
    </subcellularLocation>
</comment>
<evidence type="ECO:0000256" key="5">
    <source>
        <dbReference type="HAMAP-Rule" id="MF_01114"/>
    </source>
</evidence>
<keyword evidence="10" id="KW-1185">Reference proteome</keyword>
<evidence type="ECO:0000313" key="9">
    <source>
        <dbReference type="EMBL" id="MFC3102822.1"/>
    </source>
</evidence>
<dbReference type="InterPro" id="IPR003783">
    <property type="entry name" value="Regulatory_RecX"/>
</dbReference>
<dbReference type="Pfam" id="PF21982">
    <property type="entry name" value="RecX_HTH1"/>
    <property type="match status" value="1"/>
</dbReference>
<evidence type="ECO:0000256" key="3">
    <source>
        <dbReference type="ARBA" id="ARBA00018111"/>
    </source>
</evidence>
<accession>A0ABV7EMD2</accession>
<dbReference type="Pfam" id="PF21981">
    <property type="entry name" value="RecX_HTH3"/>
    <property type="match status" value="1"/>
</dbReference>
<dbReference type="RefSeq" id="WP_380686256.1">
    <property type="nucleotide sequence ID" value="NZ_JBHRSS010000001.1"/>
</dbReference>
<dbReference type="InterPro" id="IPR053925">
    <property type="entry name" value="RecX_HTH_3rd"/>
</dbReference>
<comment type="similarity">
    <text evidence="2 5">Belongs to the RecX family.</text>
</comment>
<organism evidence="9 10">
    <name type="scientific">Salinisphaera aquimarina</name>
    <dbReference type="NCBI Taxonomy" id="2094031"/>
    <lineage>
        <taxon>Bacteria</taxon>
        <taxon>Pseudomonadati</taxon>
        <taxon>Pseudomonadota</taxon>
        <taxon>Gammaproteobacteria</taxon>
        <taxon>Salinisphaerales</taxon>
        <taxon>Salinisphaeraceae</taxon>
        <taxon>Salinisphaera</taxon>
    </lineage>
</organism>
<feature type="domain" description="RecX second three-helical" evidence="6">
    <location>
        <begin position="72"/>
        <end position="110"/>
    </location>
</feature>
<feature type="domain" description="RecX first three-helical" evidence="8">
    <location>
        <begin position="26"/>
        <end position="63"/>
    </location>
</feature>
<reference evidence="10" key="1">
    <citation type="journal article" date="2019" name="Int. J. Syst. Evol. Microbiol.">
        <title>The Global Catalogue of Microorganisms (GCM) 10K type strain sequencing project: providing services to taxonomists for standard genome sequencing and annotation.</title>
        <authorList>
            <consortium name="The Broad Institute Genomics Platform"/>
            <consortium name="The Broad Institute Genome Sequencing Center for Infectious Disease"/>
            <person name="Wu L."/>
            <person name="Ma J."/>
        </authorList>
    </citation>
    <scope>NUCLEOTIDE SEQUENCE [LARGE SCALE GENOMIC DNA]</scope>
    <source>
        <strain evidence="10">KCTC 52640</strain>
    </source>
</reference>
<dbReference type="Pfam" id="PF02631">
    <property type="entry name" value="RecX_HTH2"/>
    <property type="match status" value="1"/>
</dbReference>
<dbReference type="InterPro" id="IPR036388">
    <property type="entry name" value="WH-like_DNA-bd_sf"/>
</dbReference>
<evidence type="ECO:0000256" key="1">
    <source>
        <dbReference type="ARBA" id="ARBA00004496"/>
    </source>
</evidence>
<proteinExistence type="inferred from homology"/>
<dbReference type="InterPro" id="IPR053926">
    <property type="entry name" value="RecX_HTH_1st"/>
</dbReference>
<dbReference type="InterPro" id="IPR053924">
    <property type="entry name" value="RecX_HTH_2nd"/>
</dbReference>
<evidence type="ECO:0000313" key="10">
    <source>
        <dbReference type="Proteomes" id="UP001595462"/>
    </source>
</evidence>
<protein>
    <recommendedName>
        <fullName evidence="3 5">Regulatory protein RecX</fullName>
    </recommendedName>
</protein>
<dbReference type="Gene3D" id="1.10.10.10">
    <property type="entry name" value="Winged helix-like DNA-binding domain superfamily/Winged helix DNA-binding domain"/>
    <property type="match status" value="3"/>
</dbReference>
<dbReference type="PANTHER" id="PTHR33602:SF1">
    <property type="entry name" value="REGULATORY PROTEIN RECX FAMILY PROTEIN"/>
    <property type="match status" value="1"/>
</dbReference>